<dbReference type="Pfam" id="PF00111">
    <property type="entry name" value="Fer2"/>
    <property type="match status" value="1"/>
</dbReference>
<accession>A0A4R6VHW3</accession>
<name>A0A4R6VHW3_9PSEU</name>
<dbReference type="AlphaFoldDB" id="A0A4R6VHW3"/>
<dbReference type="PROSITE" id="PS00197">
    <property type="entry name" value="2FE2S_FER_1"/>
    <property type="match status" value="1"/>
</dbReference>
<dbReference type="InterPro" id="IPR001041">
    <property type="entry name" value="2Fe-2S_ferredoxin-type"/>
</dbReference>
<dbReference type="InterPro" id="IPR002888">
    <property type="entry name" value="2Fe-2S-bd"/>
</dbReference>
<dbReference type="SUPFAM" id="SSF54292">
    <property type="entry name" value="2Fe-2S ferredoxin-like"/>
    <property type="match status" value="1"/>
</dbReference>
<keyword evidence="3" id="KW-0560">Oxidoreductase</keyword>
<feature type="domain" description="2Fe-2S ferredoxin-type" evidence="6">
    <location>
        <begin position="3"/>
        <end position="78"/>
    </location>
</feature>
<evidence type="ECO:0000256" key="1">
    <source>
        <dbReference type="ARBA" id="ARBA00022714"/>
    </source>
</evidence>
<dbReference type="RefSeq" id="WP_133825454.1">
    <property type="nucleotide sequence ID" value="NZ_BAABHR010000029.1"/>
</dbReference>
<keyword evidence="5" id="KW-0411">Iron-sulfur</keyword>
<dbReference type="InterPro" id="IPR006058">
    <property type="entry name" value="2Fe2S_fd_BS"/>
</dbReference>
<dbReference type="GO" id="GO:0046872">
    <property type="term" value="F:metal ion binding"/>
    <property type="evidence" value="ECO:0007669"/>
    <property type="project" value="UniProtKB-KW"/>
</dbReference>
<gene>
    <name evidence="7" type="ORF">EV188_10220</name>
</gene>
<evidence type="ECO:0000259" key="6">
    <source>
        <dbReference type="PROSITE" id="PS51085"/>
    </source>
</evidence>
<dbReference type="PROSITE" id="PS51085">
    <property type="entry name" value="2FE2S_FER_2"/>
    <property type="match status" value="1"/>
</dbReference>
<dbReference type="Proteomes" id="UP000295705">
    <property type="component" value="Unassembled WGS sequence"/>
</dbReference>
<keyword evidence="1" id="KW-0001">2Fe-2S</keyword>
<dbReference type="PANTHER" id="PTHR44379:SF8">
    <property type="entry name" value="XANTHINE DEHYDROGENASE IRON-SULFUR-BINDING SUBUNIT XDHC-RELATED"/>
    <property type="match status" value="1"/>
</dbReference>
<dbReference type="InterPro" id="IPR036884">
    <property type="entry name" value="2Fe-2S-bd_dom_sf"/>
</dbReference>
<dbReference type="PANTHER" id="PTHR44379">
    <property type="entry name" value="OXIDOREDUCTASE WITH IRON-SULFUR SUBUNIT"/>
    <property type="match status" value="1"/>
</dbReference>
<keyword evidence="8" id="KW-1185">Reference proteome</keyword>
<evidence type="ECO:0000256" key="4">
    <source>
        <dbReference type="ARBA" id="ARBA00023004"/>
    </source>
</evidence>
<comment type="caution">
    <text evidence="7">The sequence shown here is derived from an EMBL/GenBank/DDBJ whole genome shotgun (WGS) entry which is preliminary data.</text>
</comment>
<evidence type="ECO:0000313" key="8">
    <source>
        <dbReference type="Proteomes" id="UP000295705"/>
    </source>
</evidence>
<evidence type="ECO:0000313" key="7">
    <source>
        <dbReference type="EMBL" id="TDQ62366.1"/>
    </source>
</evidence>
<proteinExistence type="predicted"/>
<dbReference type="SUPFAM" id="SSF47741">
    <property type="entry name" value="CO dehydrogenase ISP C-domain like"/>
    <property type="match status" value="1"/>
</dbReference>
<evidence type="ECO:0000256" key="2">
    <source>
        <dbReference type="ARBA" id="ARBA00022723"/>
    </source>
</evidence>
<evidence type="ECO:0000256" key="5">
    <source>
        <dbReference type="ARBA" id="ARBA00023014"/>
    </source>
</evidence>
<reference evidence="7 8" key="1">
    <citation type="submission" date="2019-03" db="EMBL/GenBank/DDBJ databases">
        <title>Genomic Encyclopedia of Type Strains, Phase IV (KMG-IV): sequencing the most valuable type-strain genomes for metagenomic binning, comparative biology and taxonomic classification.</title>
        <authorList>
            <person name="Goeker M."/>
        </authorList>
    </citation>
    <scope>NUCLEOTIDE SEQUENCE [LARGE SCALE GENOMIC DNA]</scope>
    <source>
        <strain evidence="7 8">DSM 45775</strain>
    </source>
</reference>
<dbReference type="InterPro" id="IPR051452">
    <property type="entry name" value="Diverse_Oxidoreductases"/>
</dbReference>
<dbReference type="Gene3D" id="3.10.20.30">
    <property type="match status" value="1"/>
</dbReference>
<organism evidence="7 8">
    <name type="scientific">Actinomycetospora succinea</name>
    <dbReference type="NCBI Taxonomy" id="663603"/>
    <lineage>
        <taxon>Bacteria</taxon>
        <taxon>Bacillati</taxon>
        <taxon>Actinomycetota</taxon>
        <taxon>Actinomycetes</taxon>
        <taxon>Pseudonocardiales</taxon>
        <taxon>Pseudonocardiaceae</taxon>
        <taxon>Actinomycetospora</taxon>
    </lineage>
</organism>
<dbReference type="InterPro" id="IPR036010">
    <property type="entry name" value="2Fe-2S_ferredoxin-like_sf"/>
</dbReference>
<dbReference type="InterPro" id="IPR012675">
    <property type="entry name" value="Beta-grasp_dom_sf"/>
</dbReference>
<keyword evidence="2" id="KW-0479">Metal-binding</keyword>
<dbReference type="OrthoDB" id="3530637at2"/>
<keyword evidence="4" id="KW-0408">Iron</keyword>
<dbReference type="Gene3D" id="1.10.150.120">
    <property type="entry name" value="[2Fe-2S]-binding domain"/>
    <property type="match status" value="1"/>
</dbReference>
<dbReference type="Pfam" id="PF01799">
    <property type="entry name" value="Fer2_2"/>
    <property type="match status" value="1"/>
</dbReference>
<dbReference type="EMBL" id="SNYO01000002">
    <property type="protein sequence ID" value="TDQ62366.1"/>
    <property type="molecule type" value="Genomic_DNA"/>
</dbReference>
<sequence>MAPQHPLVVNGETVEVDVTGMPSLATVLRDRLGLTAAKVACGRGECGACTVLVGGRPVMGCITPAVLVREPVETSEGLAAESADLRACFADTGAFQCGFCTPGQVVHATALLRAGLPPGSEERQEHVRHAMSGNICRCTGYQAIVASVCTVADARETEQAS</sequence>
<evidence type="ECO:0000256" key="3">
    <source>
        <dbReference type="ARBA" id="ARBA00023002"/>
    </source>
</evidence>
<protein>
    <submittedName>
        <fullName evidence="7">Carbon-monoxide dehydrogenase small subunit/xanthine dehydrogenase YagT iron-sulfur-binding subunit</fullName>
    </submittedName>
</protein>
<dbReference type="GO" id="GO:0051537">
    <property type="term" value="F:2 iron, 2 sulfur cluster binding"/>
    <property type="evidence" value="ECO:0007669"/>
    <property type="project" value="UniProtKB-KW"/>
</dbReference>
<dbReference type="GO" id="GO:0016491">
    <property type="term" value="F:oxidoreductase activity"/>
    <property type="evidence" value="ECO:0007669"/>
    <property type="project" value="UniProtKB-KW"/>
</dbReference>